<reference evidence="1" key="1">
    <citation type="submission" date="2016-07" db="EMBL/GenBank/DDBJ databases">
        <authorList>
            <person name="Bretaudeau A."/>
        </authorList>
    </citation>
    <scope>NUCLEOTIDE SEQUENCE</scope>
    <source>
        <strain evidence="1">Rice</strain>
        <tissue evidence="1">Whole body</tissue>
    </source>
</reference>
<protein>
    <submittedName>
        <fullName evidence="1">SFRICE_025367</fullName>
    </submittedName>
</protein>
<accession>A0A2H1W6S4</accession>
<dbReference type="AlphaFoldDB" id="A0A2H1W6S4"/>
<gene>
    <name evidence="1" type="ORF">SFRICE_025367</name>
</gene>
<evidence type="ECO:0000313" key="1">
    <source>
        <dbReference type="EMBL" id="SOQ48747.1"/>
    </source>
</evidence>
<proteinExistence type="predicted"/>
<dbReference type="EMBL" id="ODYU01006684">
    <property type="protein sequence ID" value="SOQ48747.1"/>
    <property type="molecule type" value="Genomic_DNA"/>
</dbReference>
<sequence>MELARHILPYRCNSCKPGSTIKQKCRVGSPTYYLAKGKVTIFLTPDPIPDFMVLHARKQAQLGKGSSDLNSWEPVADRLTASTNVCRLRLEL</sequence>
<name>A0A2H1W6S4_SPOFR</name>
<organism evidence="1">
    <name type="scientific">Spodoptera frugiperda</name>
    <name type="common">Fall armyworm</name>
    <dbReference type="NCBI Taxonomy" id="7108"/>
    <lineage>
        <taxon>Eukaryota</taxon>
        <taxon>Metazoa</taxon>
        <taxon>Ecdysozoa</taxon>
        <taxon>Arthropoda</taxon>
        <taxon>Hexapoda</taxon>
        <taxon>Insecta</taxon>
        <taxon>Pterygota</taxon>
        <taxon>Neoptera</taxon>
        <taxon>Endopterygota</taxon>
        <taxon>Lepidoptera</taxon>
        <taxon>Glossata</taxon>
        <taxon>Ditrysia</taxon>
        <taxon>Noctuoidea</taxon>
        <taxon>Noctuidae</taxon>
        <taxon>Amphipyrinae</taxon>
        <taxon>Spodoptera</taxon>
    </lineage>
</organism>